<evidence type="ECO:0000259" key="2">
    <source>
        <dbReference type="Pfam" id="PF13392"/>
    </source>
</evidence>
<dbReference type="InterPro" id="IPR003615">
    <property type="entry name" value="HNH_nuc"/>
</dbReference>
<dbReference type="EMBL" id="JAUZQE010000010">
    <property type="protein sequence ID" value="MDR4125539.1"/>
    <property type="molecule type" value="Genomic_DNA"/>
</dbReference>
<dbReference type="Proteomes" id="UP001232156">
    <property type="component" value="Unassembled WGS sequence"/>
</dbReference>
<dbReference type="SUPFAM" id="SSF54060">
    <property type="entry name" value="His-Me finger endonucleases"/>
    <property type="match status" value="1"/>
</dbReference>
<dbReference type="Pfam" id="PF13392">
    <property type="entry name" value="HNH_3"/>
    <property type="match status" value="1"/>
</dbReference>
<keyword evidence="3" id="KW-0540">Nuclease</keyword>
<comment type="caution">
    <text evidence="3">The sequence shown here is derived from an EMBL/GenBank/DDBJ whole genome shotgun (WGS) entry which is preliminary data.</text>
</comment>
<reference evidence="3 4" key="1">
    <citation type="submission" date="2023-08" db="EMBL/GenBank/DDBJ databases">
        <title>Alcaligenaceae gen. nov., a novel taxon isolated from the sludge of Yixing Pesticide Factory.</title>
        <authorList>
            <person name="Ruan L."/>
        </authorList>
    </citation>
    <scope>NUCLEOTIDE SEQUENCE [LARGE SCALE GENOMIC DNA]</scope>
    <source>
        <strain evidence="3 4">LG-2</strain>
    </source>
</reference>
<evidence type="ECO:0000256" key="1">
    <source>
        <dbReference type="SAM" id="MobiDB-lite"/>
    </source>
</evidence>
<organism evidence="3 4">
    <name type="scientific">Yanghanlia caeni</name>
    <dbReference type="NCBI Taxonomy" id="3064283"/>
    <lineage>
        <taxon>Bacteria</taxon>
        <taxon>Pseudomonadati</taxon>
        <taxon>Pseudomonadota</taxon>
        <taxon>Betaproteobacteria</taxon>
        <taxon>Burkholderiales</taxon>
        <taxon>Alcaligenaceae</taxon>
        <taxon>Yanghanlia</taxon>
    </lineage>
</organism>
<name>A0ABU1D525_9BURK</name>
<protein>
    <submittedName>
        <fullName evidence="3">HNH endonuclease</fullName>
    </submittedName>
</protein>
<feature type="region of interest" description="Disordered" evidence="1">
    <location>
        <begin position="1"/>
        <end position="23"/>
    </location>
</feature>
<gene>
    <name evidence="3" type="ORF">Q8947_06030</name>
</gene>
<proteinExistence type="predicted"/>
<accession>A0ABU1D525</accession>
<keyword evidence="3" id="KW-0255">Endonuclease</keyword>
<keyword evidence="4" id="KW-1185">Reference proteome</keyword>
<sequence>MITSTVAPHSGLGQRAPQPKHFVSPPQATAATGVLRHTVSTTLWRTVPGYPAYEVSVDGVVRRCQGFRCHRAHRVLMPFIRPNGYAQILLYQGGQRQRFGVHQLVALAFLGPKPSLQHQVAHLDGQRLNNHVSNLAWLLPIENDAHKDLHGTRLRGSQIHSAKLVEAQVVLIRQALAVGIRQCVLAQTYGVSDSTVSLIARAKTWRHVR</sequence>
<keyword evidence="3" id="KW-0378">Hydrolase</keyword>
<evidence type="ECO:0000313" key="4">
    <source>
        <dbReference type="Proteomes" id="UP001232156"/>
    </source>
</evidence>
<dbReference type="Gene3D" id="3.90.75.20">
    <property type="match status" value="1"/>
</dbReference>
<dbReference type="InterPro" id="IPR044925">
    <property type="entry name" value="His-Me_finger_sf"/>
</dbReference>
<dbReference type="GO" id="GO:0004519">
    <property type="term" value="F:endonuclease activity"/>
    <property type="evidence" value="ECO:0007669"/>
    <property type="project" value="UniProtKB-KW"/>
</dbReference>
<evidence type="ECO:0000313" key="3">
    <source>
        <dbReference type="EMBL" id="MDR4125539.1"/>
    </source>
</evidence>
<dbReference type="RefSeq" id="WP_347286730.1">
    <property type="nucleotide sequence ID" value="NZ_JAUZQE010000010.1"/>
</dbReference>
<feature type="domain" description="HNH nuclease" evidence="2">
    <location>
        <begin position="100"/>
        <end position="138"/>
    </location>
</feature>